<gene>
    <name evidence="1" type="ORF">DSM104635_03307</name>
</gene>
<evidence type="ECO:0000313" key="2">
    <source>
        <dbReference type="Proteomes" id="UP000431269"/>
    </source>
</evidence>
<dbReference type="KEGG" id="tsv:DSM104635_03307"/>
<dbReference type="RefSeq" id="WP_158767233.1">
    <property type="nucleotide sequence ID" value="NZ_CP047045.1"/>
</dbReference>
<name>A0A6I6MUL5_9CAUL</name>
<organism evidence="1 2">
    <name type="scientific">Terricaulis silvestris</name>
    <dbReference type="NCBI Taxonomy" id="2686094"/>
    <lineage>
        <taxon>Bacteria</taxon>
        <taxon>Pseudomonadati</taxon>
        <taxon>Pseudomonadota</taxon>
        <taxon>Alphaproteobacteria</taxon>
        <taxon>Caulobacterales</taxon>
        <taxon>Caulobacteraceae</taxon>
        <taxon>Terricaulis</taxon>
    </lineage>
</organism>
<dbReference type="EMBL" id="CP047045">
    <property type="protein sequence ID" value="QGZ96447.1"/>
    <property type="molecule type" value="Genomic_DNA"/>
</dbReference>
<sequence length="104" mass="11190">MSRKRWMVIGGLVLSAIVLSSVVWSLRDDVAYAQIAAGYAAKTTCSCLHVSARSLDSCLADLPEDARGNFTITEDADRVRASVLFGAISAEAIYEDGFGCRIEN</sequence>
<evidence type="ECO:0000313" key="1">
    <source>
        <dbReference type="EMBL" id="QGZ96447.1"/>
    </source>
</evidence>
<accession>A0A6I6MUL5</accession>
<dbReference type="Proteomes" id="UP000431269">
    <property type="component" value="Chromosome"/>
</dbReference>
<reference evidence="2" key="1">
    <citation type="submission" date="2019-12" db="EMBL/GenBank/DDBJ databases">
        <title>Complete genome of Terracaulis silvestris 0127_4.</title>
        <authorList>
            <person name="Vieira S."/>
            <person name="Riedel T."/>
            <person name="Sproer C."/>
            <person name="Pascual J."/>
            <person name="Boedeker C."/>
            <person name="Overmann J."/>
        </authorList>
    </citation>
    <scope>NUCLEOTIDE SEQUENCE [LARGE SCALE GENOMIC DNA]</scope>
    <source>
        <strain evidence="2">0127_4</strain>
    </source>
</reference>
<keyword evidence="2" id="KW-1185">Reference proteome</keyword>
<protein>
    <submittedName>
        <fullName evidence="1">Uncharacterized protein</fullName>
    </submittedName>
</protein>
<proteinExistence type="predicted"/>
<dbReference type="AlphaFoldDB" id="A0A6I6MUL5"/>